<keyword evidence="2" id="KW-1133">Transmembrane helix</keyword>
<dbReference type="InterPro" id="IPR057561">
    <property type="entry name" value="NADase_transloc"/>
</dbReference>
<dbReference type="EMBL" id="VIVR01000001">
    <property type="protein sequence ID" value="TWE21114.1"/>
    <property type="molecule type" value="Genomic_DNA"/>
</dbReference>
<evidence type="ECO:0000256" key="2">
    <source>
        <dbReference type="SAM" id="Phobius"/>
    </source>
</evidence>
<feature type="transmembrane region" description="Helical" evidence="2">
    <location>
        <begin position="164"/>
        <end position="181"/>
    </location>
</feature>
<sequence>MVTCEACGRPCTRGEDFCGGCGAYLSWEGQPEATPAPTVPPRPSEPPVVPAAPPVPPLASPPAGAPAEPVAVAVQPGRPVEPALTTAARPQSEPPPAPGELICGQCGVGNVPTRLFCRRCGASLKDAPVAAKPPWWRRLLTRRPRPKPLAGERPRQRAWRRPRLVVPLLVLLLLAGGAFALRGRLASGVEVVRDRMATPQQIHAVTLRASSEDPAHPAKLAADGTTDRYWAPARTGDGKGEYLEAGFAESFRLLDVVVHPGTSANAEQFLTQARPQSLALTLTASDGTVTVRHLKLADSPGPQRFHVAVSGVVRVRLTVESSFGSAQERRVAVAEIEFFRRP</sequence>
<keyword evidence="2" id="KW-0812">Transmembrane</keyword>
<feature type="compositionally biased region" description="Pro residues" evidence="1">
    <location>
        <begin position="37"/>
        <end position="64"/>
    </location>
</feature>
<evidence type="ECO:0000313" key="3">
    <source>
        <dbReference type="EMBL" id="TWE21114.1"/>
    </source>
</evidence>
<name>A0A561EZS3_9ACTN</name>
<evidence type="ECO:0008006" key="5">
    <source>
        <dbReference type="Google" id="ProtNLM"/>
    </source>
</evidence>
<dbReference type="InterPro" id="IPR008979">
    <property type="entry name" value="Galactose-bd-like_sf"/>
</dbReference>
<accession>A0A561EZS3</accession>
<evidence type="ECO:0000313" key="4">
    <source>
        <dbReference type="Proteomes" id="UP000318416"/>
    </source>
</evidence>
<reference evidence="3 4" key="1">
    <citation type="submission" date="2019-06" db="EMBL/GenBank/DDBJ databases">
        <title>Sequencing the genomes of 1000 actinobacteria strains.</title>
        <authorList>
            <person name="Klenk H.-P."/>
        </authorList>
    </citation>
    <scope>NUCLEOTIDE SEQUENCE [LARGE SCALE GENOMIC DNA]</scope>
    <source>
        <strain evidence="3 4">DSM 41649</strain>
    </source>
</reference>
<organism evidence="3 4">
    <name type="scientific">Kitasatospora atroaurantiaca</name>
    <dbReference type="NCBI Taxonomy" id="285545"/>
    <lineage>
        <taxon>Bacteria</taxon>
        <taxon>Bacillati</taxon>
        <taxon>Actinomycetota</taxon>
        <taxon>Actinomycetes</taxon>
        <taxon>Kitasatosporales</taxon>
        <taxon>Streptomycetaceae</taxon>
        <taxon>Kitasatospora</taxon>
    </lineage>
</organism>
<proteinExistence type="predicted"/>
<comment type="caution">
    <text evidence="3">The sequence shown here is derived from an EMBL/GenBank/DDBJ whole genome shotgun (WGS) entry which is preliminary data.</text>
</comment>
<dbReference type="Proteomes" id="UP000318416">
    <property type="component" value="Unassembled WGS sequence"/>
</dbReference>
<keyword evidence="4" id="KW-1185">Reference proteome</keyword>
<feature type="region of interest" description="Disordered" evidence="1">
    <location>
        <begin position="29"/>
        <end position="67"/>
    </location>
</feature>
<keyword evidence="2" id="KW-0472">Membrane</keyword>
<dbReference type="NCBIfam" id="NF047619">
    <property type="entry name" value="NADase_discoid"/>
    <property type="match status" value="1"/>
</dbReference>
<dbReference type="Gene3D" id="2.60.120.260">
    <property type="entry name" value="Galactose-binding domain-like"/>
    <property type="match status" value="1"/>
</dbReference>
<evidence type="ECO:0000256" key="1">
    <source>
        <dbReference type="SAM" id="MobiDB-lite"/>
    </source>
</evidence>
<dbReference type="SUPFAM" id="SSF49785">
    <property type="entry name" value="Galactose-binding domain-like"/>
    <property type="match status" value="1"/>
</dbReference>
<protein>
    <recommendedName>
        <fullName evidence="5">Zinc ribbon domain-containing protein</fullName>
    </recommendedName>
</protein>
<dbReference type="AlphaFoldDB" id="A0A561EZS3"/>
<gene>
    <name evidence="3" type="ORF">FB465_6281</name>
</gene>